<comment type="caution">
    <text evidence="1">The sequence shown here is derived from an EMBL/GenBank/DDBJ whole genome shotgun (WGS) entry which is preliminary data.</text>
</comment>
<evidence type="ECO:0000313" key="2">
    <source>
        <dbReference type="Proteomes" id="UP000178369"/>
    </source>
</evidence>
<organism evidence="1 2">
    <name type="scientific">Candidatus Curtissbacteria bacterium RIFCSPHIGHO2_12_FULL_41_17</name>
    <dbReference type="NCBI Taxonomy" id="1797722"/>
    <lineage>
        <taxon>Bacteria</taxon>
        <taxon>Candidatus Curtissiibacteriota</taxon>
    </lineage>
</organism>
<dbReference type="AlphaFoldDB" id="A0A1F5HL53"/>
<evidence type="ECO:0000313" key="1">
    <source>
        <dbReference type="EMBL" id="OGE04719.1"/>
    </source>
</evidence>
<name>A0A1F5HL53_9BACT</name>
<dbReference type="EMBL" id="MFBL01000027">
    <property type="protein sequence ID" value="OGE04719.1"/>
    <property type="molecule type" value="Genomic_DNA"/>
</dbReference>
<evidence type="ECO:0008006" key="3">
    <source>
        <dbReference type="Google" id="ProtNLM"/>
    </source>
</evidence>
<protein>
    <recommendedName>
        <fullName evidence="3">RNA polymerase alpha subunit C-terminal domain-containing protein</fullName>
    </recommendedName>
</protein>
<proteinExistence type="predicted"/>
<gene>
    <name evidence="1" type="ORF">A3F45_01240</name>
</gene>
<sequence>MSVEMDPEKLRSVALEQFNERQRELSDLLSNTESELIGDCETPKDSDIAARFDRVVLLARQLGSIAMGIAYIDGIIDSVEGFDQRQLADRKNFDRAQEEERKKFLGGESDAIVIRFSEAGIELPGLEAPHPEQAVGNQEEEARKAREIERIRRNMGNLEAFKTGDEKVDKRLDEQLENLSGAGLSMRAGFMTRFDLKHLPTIADFLSHTPEEILPARNWGPKRIDKVLARLYEKGIMPVGRKIASSTSGDSFPG</sequence>
<accession>A0A1F5HL53</accession>
<reference evidence="1 2" key="1">
    <citation type="journal article" date="2016" name="Nat. Commun.">
        <title>Thousands of microbial genomes shed light on interconnected biogeochemical processes in an aquifer system.</title>
        <authorList>
            <person name="Anantharaman K."/>
            <person name="Brown C.T."/>
            <person name="Hug L.A."/>
            <person name="Sharon I."/>
            <person name="Castelle C.J."/>
            <person name="Probst A.J."/>
            <person name="Thomas B.C."/>
            <person name="Singh A."/>
            <person name="Wilkins M.J."/>
            <person name="Karaoz U."/>
            <person name="Brodie E.L."/>
            <person name="Williams K.H."/>
            <person name="Hubbard S.S."/>
            <person name="Banfield J.F."/>
        </authorList>
    </citation>
    <scope>NUCLEOTIDE SEQUENCE [LARGE SCALE GENOMIC DNA]</scope>
</reference>
<dbReference type="Proteomes" id="UP000178369">
    <property type="component" value="Unassembled WGS sequence"/>
</dbReference>